<accession>G3B6L7</accession>
<reference evidence="1 2" key="1">
    <citation type="journal article" date="2011" name="Proc. Natl. Acad. Sci. U.S.A.">
        <title>Comparative genomics of xylose-fermenting fungi for enhanced biofuel production.</title>
        <authorList>
            <person name="Wohlbach D.J."/>
            <person name="Kuo A."/>
            <person name="Sato T.K."/>
            <person name="Potts K.M."/>
            <person name="Salamov A.A."/>
            <person name="LaButti K.M."/>
            <person name="Sun H."/>
            <person name="Clum A."/>
            <person name="Pangilinan J.L."/>
            <person name="Lindquist E.A."/>
            <person name="Lucas S."/>
            <person name="Lapidus A."/>
            <person name="Jin M."/>
            <person name="Gunawan C."/>
            <person name="Balan V."/>
            <person name="Dale B.E."/>
            <person name="Jeffries T.W."/>
            <person name="Zinkel R."/>
            <person name="Barry K.W."/>
            <person name="Grigoriev I.V."/>
            <person name="Gasch A.P."/>
        </authorList>
    </citation>
    <scope>NUCLEOTIDE SEQUENCE [LARGE SCALE GENOMIC DNA]</scope>
    <source>
        <strain evidence="2">ATCC 10573 / BCRC 21748 / CBS 615 / JCM 9827 / NBRC 10315 / NRRL Y-1498 / VKM Y-70</strain>
    </source>
</reference>
<dbReference type="Proteomes" id="UP000000707">
    <property type="component" value="Unassembled WGS sequence"/>
</dbReference>
<dbReference type="HOGENOM" id="CLU_3032168_0_0_1"/>
<dbReference type="AlphaFoldDB" id="G3B6L7"/>
<name>G3B6L7_CANTC</name>
<keyword evidence="2" id="KW-1185">Reference proteome</keyword>
<evidence type="ECO:0000313" key="1">
    <source>
        <dbReference type="EMBL" id="EGV63499.1"/>
    </source>
</evidence>
<evidence type="ECO:0000313" key="2">
    <source>
        <dbReference type="Proteomes" id="UP000000707"/>
    </source>
</evidence>
<protein>
    <submittedName>
        <fullName evidence="1">Uncharacterized protein</fullName>
    </submittedName>
</protein>
<gene>
    <name evidence="1" type="ORF">CANTEDRAFT_114802</name>
</gene>
<proteinExistence type="predicted"/>
<dbReference type="EMBL" id="GL996524">
    <property type="protein sequence ID" value="EGV63499.1"/>
    <property type="molecule type" value="Genomic_DNA"/>
</dbReference>
<sequence length="55" mass="6169">MGVSGMSGVSGKYYHDAPHVKLRGKISKLISWSRRTRQLQAELMKANSDTFFGHC</sequence>
<organism evidence="2">
    <name type="scientific">Candida tenuis (strain ATCC 10573 / BCRC 21748 / CBS 615 / JCM 9827 / NBRC 10315 / NRRL Y-1498 / VKM Y-70)</name>
    <name type="common">Yeast</name>
    <name type="synonym">Yamadazyma tenuis</name>
    <dbReference type="NCBI Taxonomy" id="590646"/>
    <lineage>
        <taxon>Eukaryota</taxon>
        <taxon>Fungi</taxon>
        <taxon>Dikarya</taxon>
        <taxon>Ascomycota</taxon>
        <taxon>Saccharomycotina</taxon>
        <taxon>Pichiomycetes</taxon>
        <taxon>Debaryomycetaceae</taxon>
        <taxon>Yamadazyma</taxon>
    </lineage>
</organism>